<dbReference type="PANTHER" id="PTHR30069">
    <property type="entry name" value="TONB-DEPENDENT OUTER MEMBRANE RECEPTOR"/>
    <property type="match status" value="1"/>
</dbReference>
<keyword evidence="7 11" id="KW-0798">TonB box</keyword>
<evidence type="ECO:0000256" key="11">
    <source>
        <dbReference type="RuleBase" id="RU003357"/>
    </source>
</evidence>
<dbReference type="InterPro" id="IPR037066">
    <property type="entry name" value="Plug_dom_sf"/>
</dbReference>
<evidence type="ECO:0000256" key="8">
    <source>
        <dbReference type="ARBA" id="ARBA00023136"/>
    </source>
</evidence>
<name>A0ABQ1KV02_9GAMM</name>
<dbReference type="SUPFAM" id="SSF56935">
    <property type="entry name" value="Porins"/>
    <property type="match status" value="1"/>
</dbReference>
<keyword evidence="3 10" id="KW-1134">Transmembrane beta strand</keyword>
<proteinExistence type="inferred from homology"/>
<organism evidence="14 15">
    <name type="scientific">Marinobacterium zhoushanense</name>
    <dbReference type="NCBI Taxonomy" id="1679163"/>
    <lineage>
        <taxon>Bacteria</taxon>
        <taxon>Pseudomonadati</taxon>
        <taxon>Pseudomonadota</taxon>
        <taxon>Gammaproteobacteria</taxon>
        <taxon>Oceanospirillales</taxon>
        <taxon>Oceanospirillaceae</taxon>
        <taxon>Marinobacterium</taxon>
    </lineage>
</organism>
<evidence type="ECO:0000313" key="15">
    <source>
        <dbReference type="Proteomes" id="UP000629025"/>
    </source>
</evidence>
<dbReference type="RefSeq" id="WP_188751552.1">
    <property type="nucleotide sequence ID" value="NZ_BMIJ01000009.1"/>
</dbReference>
<keyword evidence="4 10" id="KW-0812">Transmembrane</keyword>
<evidence type="ECO:0000313" key="14">
    <source>
        <dbReference type="EMBL" id="GGC09083.1"/>
    </source>
</evidence>
<gene>
    <name evidence="14" type="primary">cirA</name>
    <name evidence="14" type="ORF">GCM10011352_39320</name>
</gene>
<dbReference type="InterPro" id="IPR000531">
    <property type="entry name" value="Beta-barrel_TonB"/>
</dbReference>
<dbReference type="InterPro" id="IPR039426">
    <property type="entry name" value="TonB-dep_rcpt-like"/>
</dbReference>
<dbReference type="InterPro" id="IPR012910">
    <property type="entry name" value="Plug_dom"/>
</dbReference>
<evidence type="ECO:0000256" key="6">
    <source>
        <dbReference type="ARBA" id="ARBA00023065"/>
    </source>
</evidence>
<keyword evidence="2 10" id="KW-0813">Transport</keyword>
<dbReference type="Pfam" id="PF00593">
    <property type="entry name" value="TonB_dep_Rec_b-barrel"/>
    <property type="match status" value="1"/>
</dbReference>
<dbReference type="Pfam" id="PF07715">
    <property type="entry name" value="Plug"/>
    <property type="match status" value="1"/>
</dbReference>
<dbReference type="PANTHER" id="PTHR30069:SF53">
    <property type="entry name" value="COLICIN I RECEPTOR-RELATED"/>
    <property type="match status" value="1"/>
</dbReference>
<dbReference type="CDD" id="cd01347">
    <property type="entry name" value="ligand_gated_channel"/>
    <property type="match status" value="1"/>
</dbReference>
<dbReference type="EMBL" id="BMIJ01000009">
    <property type="protein sequence ID" value="GGC09083.1"/>
    <property type="molecule type" value="Genomic_DNA"/>
</dbReference>
<keyword evidence="8 10" id="KW-0472">Membrane</keyword>
<dbReference type="PROSITE" id="PS52016">
    <property type="entry name" value="TONB_DEPENDENT_REC_3"/>
    <property type="match status" value="1"/>
</dbReference>
<evidence type="ECO:0000259" key="12">
    <source>
        <dbReference type="Pfam" id="PF00593"/>
    </source>
</evidence>
<comment type="subcellular location">
    <subcellularLocation>
        <location evidence="1 10">Cell outer membrane</location>
        <topology evidence="1 10">Multi-pass membrane protein</topology>
    </subcellularLocation>
</comment>
<keyword evidence="6" id="KW-0406">Ion transport</keyword>
<keyword evidence="9 10" id="KW-0998">Cell outer membrane</keyword>
<comment type="caution">
    <text evidence="14">The sequence shown here is derived from an EMBL/GenBank/DDBJ whole genome shotgun (WGS) entry which is preliminary data.</text>
</comment>
<evidence type="ECO:0000256" key="7">
    <source>
        <dbReference type="ARBA" id="ARBA00023077"/>
    </source>
</evidence>
<evidence type="ECO:0000256" key="2">
    <source>
        <dbReference type="ARBA" id="ARBA00022448"/>
    </source>
</evidence>
<keyword evidence="14" id="KW-0675">Receptor</keyword>
<comment type="similarity">
    <text evidence="10 11">Belongs to the TonB-dependent receptor family.</text>
</comment>
<evidence type="ECO:0000256" key="4">
    <source>
        <dbReference type="ARBA" id="ARBA00022692"/>
    </source>
</evidence>
<keyword evidence="15" id="KW-1185">Reference proteome</keyword>
<evidence type="ECO:0000259" key="13">
    <source>
        <dbReference type="Pfam" id="PF07715"/>
    </source>
</evidence>
<sequence length="674" mass="76494">MAVSYQSKSDKLEYREARRRARLNPLLALLIVCPVCVSAAAEEDVDLSAMSLKELMSLEVFTSASLLPTQISRAPGTVYTFNRSDFARFGVRRLDDLLSFVPGLQLNQYRKRHRSIWSRGMLDRYNDKMVLMVDGVRIRHLYYGHFSLGDNLPLEAIEKVEVILGPASSLYGANALSGIISITTRDFSVEESLGATLETASNDRGKGTLLYNSDRFQAFGSYLQQDAPFRDQRKSFIGGDTVQPLGEEFANLMIKGSPIDGLTLSMNYALEETPFLFIPDTQDAYVDSESLVLSANYEQGSVETGRIESTFYYHLDNAREYEIENQGDTLGYEEYQDAWMAGGKVTGFKRLDQHVLAAGISWEHESAEDTRYQRNYHFSAGYLTPPETGDLLSSPGISNDDYAFYLQDVWSITADLDLTLGVRFDRFERFGEHWNQRAALVYTPESSQTWKLQYGTAIRTPTLREYLKVLEGTSFIPPPLAPEEIEQLELGYLYQWDNANLSLNLYRSELTNFIVEMPTPDDADEYFANSDVKVQLNGMEALLNAKPSEQLNLRAGLAYLEPADGDQAIPYVSSWTGSLQLDYRFRPSHTLGFSLVYNQARDDGNSFSEDDEGSFYIANLYGFGRLAPDWSYAYGIDNLFDRRVYDPAADFGNKYSNERSEREIWLRLMWDMTL</sequence>
<evidence type="ECO:0000256" key="1">
    <source>
        <dbReference type="ARBA" id="ARBA00004571"/>
    </source>
</evidence>
<evidence type="ECO:0000256" key="10">
    <source>
        <dbReference type="PROSITE-ProRule" id="PRU01360"/>
    </source>
</evidence>
<dbReference type="Gene3D" id="2.170.130.10">
    <property type="entry name" value="TonB-dependent receptor, plug domain"/>
    <property type="match status" value="1"/>
</dbReference>
<evidence type="ECO:0000256" key="5">
    <source>
        <dbReference type="ARBA" id="ARBA00022729"/>
    </source>
</evidence>
<protein>
    <submittedName>
        <fullName evidence="14">Catecholate siderophore receptor CirA</fullName>
    </submittedName>
</protein>
<dbReference type="Proteomes" id="UP000629025">
    <property type="component" value="Unassembled WGS sequence"/>
</dbReference>
<evidence type="ECO:0000256" key="9">
    <source>
        <dbReference type="ARBA" id="ARBA00023237"/>
    </source>
</evidence>
<keyword evidence="5" id="KW-0732">Signal</keyword>
<dbReference type="Gene3D" id="2.40.170.20">
    <property type="entry name" value="TonB-dependent receptor, beta-barrel domain"/>
    <property type="match status" value="1"/>
</dbReference>
<feature type="domain" description="TonB-dependent receptor-like beta-barrel" evidence="12">
    <location>
        <begin position="281"/>
        <end position="639"/>
    </location>
</feature>
<feature type="domain" description="TonB-dependent receptor plug" evidence="13">
    <location>
        <begin position="72"/>
        <end position="179"/>
    </location>
</feature>
<dbReference type="InterPro" id="IPR036942">
    <property type="entry name" value="Beta-barrel_TonB_sf"/>
</dbReference>
<reference evidence="15" key="1">
    <citation type="journal article" date="2019" name="Int. J. Syst. Evol. Microbiol.">
        <title>The Global Catalogue of Microorganisms (GCM) 10K type strain sequencing project: providing services to taxonomists for standard genome sequencing and annotation.</title>
        <authorList>
            <consortium name="The Broad Institute Genomics Platform"/>
            <consortium name="The Broad Institute Genome Sequencing Center for Infectious Disease"/>
            <person name="Wu L."/>
            <person name="Ma J."/>
        </authorList>
    </citation>
    <scope>NUCLEOTIDE SEQUENCE [LARGE SCALE GENOMIC DNA]</scope>
    <source>
        <strain evidence="15">CGMCC 1.15341</strain>
    </source>
</reference>
<accession>A0ABQ1KV02</accession>
<evidence type="ECO:0000256" key="3">
    <source>
        <dbReference type="ARBA" id="ARBA00022452"/>
    </source>
</evidence>